<dbReference type="STRING" id="1122156.SAMN02745117_00303"/>
<dbReference type="EMBL" id="FQUZ01000002">
    <property type="protein sequence ID" value="SHE43268.1"/>
    <property type="molecule type" value="Genomic_DNA"/>
</dbReference>
<dbReference type="Proteomes" id="UP000184327">
    <property type="component" value="Unassembled WGS sequence"/>
</dbReference>
<proteinExistence type="predicted"/>
<dbReference type="RefSeq" id="WP_073353824.1">
    <property type="nucleotide sequence ID" value="NZ_FQUZ01000002.1"/>
</dbReference>
<dbReference type="AlphaFoldDB" id="A0A1M4TFV2"/>
<name>A0A1M4TFV2_9BURK</name>
<reference evidence="2 3" key="1">
    <citation type="submission" date="2016-11" db="EMBL/GenBank/DDBJ databases">
        <authorList>
            <person name="Jaros S."/>
            <person name="Januszkiewicz K."/>
            <person name="Wedrychowicz H."/>
        </authorList>
    </citation>
    <scope>NUCLEOTIDE SEQUENCE [LARGE SCALE GENOMIC DNA]</scope>
    <source>
        <strain evidence="2 3">DSM 16112</strain>
    </source>
</reference>
<evidence type="ECO:0000256" key="1">
    <source>
        <dbReference type="SAM" id="Coils"/>
    </source>
</evidence>
<keyword evidence="3" id="KW-1185">Reference proteome</keyword>
<feature type="coiled-coil region" evidence="1">
    <location>
        <begin position="91"/>
        <end position="118"/>
    </location>
</feature>
<protein>
    <submittedName>
        <fullName evidence="2">Uncharacterized protein</fullName>
    </submittedName>
</protein>
<organism evidence="2 3">
    <name type="scientific">Lampropedia hyalina DSM 16112</name>
    <dbReference type="NCBI Taxonomy" id="1122156"/>
    <lineage>
        <taxon>Bacteria</taxon>
        <taxon>Pseudomonadati</taxon>
        <taxon>Pseudomonadota</taxon>
        <taxon>Betaproteobacteria</taxon>
        <taxon>Burkholderiales</taxon>
        <taxon>Comamonadaceae</taxon>
        <taxon>Lampropedia</taxon>
    </lineage>
</organism>
<gene>
    <name evidence="2" type="ORF">SAMN02745117_00303</name>
</gene>
<sequence>MFPWLWFWAPHVEFPLSGNVMQDIEPNTHWFFAGIKPQAGHAQIEERAFNVATYGHQLGLITEVLLDVAQKTLPVGTESAKALAELQRVQVEIEQIKVAEYAAEIDTLQAQVEQVLRSGGRRAEKLLAQLQPVLARQGSEAGSAPLA</sequence>
<keyword evidence="1" id="KW-0175">Coiled coil</keyword>
<evidence type="ECO:0000313" key="2">
    <source>
        <dbReference type="EMBL" id="SHE43268.1"/>
    </source>
</evidence>
<evidence type="ECO:0000313" key="3">
    <source>
        <dbReference type="Proteomes" id="UP000184327"/>
    </source>
</evidence>
<accession>A0A1M4TFV2</accession>